<evidence type="ECO:0000313" key="1">
    <source>
        <dbReference type="EMBL" id="MCF8587628.1"/>
    </source>
</evidence>
<protein>
    <submittedName>
        <fullName evidence="1">XRE family transcriptional regulator</fullName>
    </submittedName>
</protein>
<sequence length="105" mass="11627">MATIEFHMDGSLARAARHLCRVSVRTIARNAEIDPAALRKYEKGADILDEAQVQRLTDALVTYGAMFVVEDEFGGVGVRRKFTRTGVRMIENWESEGGPVGDDDV</sequence>
<dbReference type="Proteomes" id="UP001200110">
    <property type="component" value="Unassembled WGS sequence"/>
</dbReference>
<organism evidence="1 2">
    <name type="scientific">Gordonia liuliyuniae</name>
    <dbReference type="NCBI Taxonomy" id="2911517"/>
    <lineage>
        <taxon>Bacteria</taxon>
        <taxon>Bacillati</taxon>
        <taxon>Actinomycetota</taxon>
        <taxon>Actinomycetes</taxon>
        <taxon>Mycobacteriales</taxon>
        <taxon>Gordoniaceae</taxon>
        <taxon>Gordonia</taxon>
    </lineage>
</organism>
<name>A0ABS9IQ01_9ACTN</name>
<dbReference type="RefSeq" id="WP_236996857.1">
    <property type="nucleotide sequence ID" value="NZ_JAKKOR010000002.1"/>
</dbReference>
<accession>A0ABS9IQ01</accession>
<reference evidence="1 2" key="1">
    <citation type="submission" date="2022-01" db="EMBL/GenBank/DDBJ databases">
        <authorList>
            <person name="Huang Y."/>
        </authorList>
    </citation>
    <scope>NUCLEOTIDE SEQUENCE [LARGE SCALE GENOMIC DNA]</scope>
    <source>
        <strain evidence="1 2">HY366</strain>
    </source>
</reference>
<dbReference type="Gene3D" id="1.10.260.40">
    <property type="entry name" value="lambda repressor-like DNA-binding domains"/>
    <property type="match status" value="1"/>
</dbReference>
<keyword evidence="2" id="KW-1185">Reference proteome</keyword>
<proteinExistence type="predicted"/>
<evidence type="ECO:0000313" key="2">
    <source>
        <dbReference type="Proteomes" id="UP001200110"/>
    </source>
</evidence>
<gene>
    <name evidence="1" type="ORF">L5G33_03990</name>
</gene>
<dbReference type="InterPro" id="IPR010982">
    <property type="entry name" value="Lambda_DNA-bd_dom_sf"/>
</dbReference>
<dbReference type="EMBL" id="JAKKOR010000002">
    <property type="protein sequence ID" value="MCF8587628.1"/>
    <property type="molecule type" value="Genomic_DNA"/>
</dbReference>
<comment type="caution">
    <text evidence="1">The sequence shown here is derived from an EMBL/GenBank/DDBJ whole genome shotgun (WGS) entry which is preliminary data.</text>
</comment>